<name>A0ACC2HTI9_9PLEO</name>
<keyword evidence="2" id="KW-1185">Reference proteome</keyword>
<protein>
    <submittedName>
        <fullName evidence="1">Uncharacterized protein</fullName>
    </submittedName>
</protein>
<gene>
    <name evidence="1" type="ORF">OPT61_g9930</name>
</gene>
<dbReference type="EMBL" id="JAPHNI010001347">
    <property type="protein sequence ID" value="KAJ8105856.1"/>
    <property type="molecule type" value="Genomic_DNA"/>
</dbReference>
<reference evidence="1" key="1">
    <citation type="submission" date="2022-11" db="EMBL/GenBank/DDBJ databases">
        <title>Genome Sequence of Boeremia exigua.</title>
        <authorList>
            <person name="Buettner E."/>
        </authorList>
    </citation>
    <scope>NUCLEOTIDE SEQUENCE</scope>
    <source>
        <strain evidence="1">CU02</strain>
    </source>
</reference>
<comment type="caution">
    <text evidence="1">The sequence shown here is derived from an EMBL/GenBank/DDBJ whole genome shotgun (WGS) entry which is preliminary data.</text>
</comment>
<proteinExistence type="predicted"/>
<organism evidence="1 2">
    <name type="scientific">Boeremia exigua</name>
    <dbReference type="NCBI Taxonomy" id="749465"/>
    <lineage>
        <taxon>Eukaryota</taxon>
        <taxon>Fungi</taxon>
        <taxon>Dikarya</taxon>
        <taxon>Ascomycota</taxon>
        <taxon>Pezizomycotina</taxon>
        <taxon>Dothideomycetes</taxon>
        <taxon>Pleosporomycetidae</taxon>
        <taxon>Pleosporales</taxon>
        <taxon>Pleosporineae</taxon>
        <taxon>Didymellaceae</taxon>
        <taxon>Boeremia</taxon>
    </lineage>
</organism>
<evidence type="ECO:0000313" key="2">
    <source>
        <dbReference type="Proteomes" id="UP001153331"/>
    </source>
</evidence>
<accession>A0ACC2HTI9</accession>
<evidence type="ECO:0000313" key="1">
    <source>
        <dbReference type="EMBL" id="KAJ8105856.1"/>
    </source>
</evidence>
<sequence length="425" mass="46537">MVVMNKSDVRLTTMESGLVVLGIARTLVSLNRIQLQATVTPAKLTGSFSERIISSLAMSTTETQTSTAKMAVQNSSMPRVRQPLGKPSPYIIPAYEGETIMIPGTKSTVRILASAKETEGLISVFGMDGAVADPPGFHYHNLAHDVFMCTKGHLKVWAGQRCKILGPGDFCYVPPGVVHQPQLLDDGINETVGLVTPGQWVDFFRFVSESYDGVVTDEFDMRNPRDTFGPKMREIKEKYDVVFQHGFQGAEVGDWTSEDSVLPDEAGKEYYLKANTGPCYLLEGVLSRPFITTKQSKAPTGNFAITSIESSNRLVNSVLSKPFVFENTHQVYHVLDGAINVSVNGSANLVRAGETVFVPAGTEMSIEFVDRYVRFWAYSSGDGLEALIAEGGKKFEGKIVPDKNETLDVEALKKAAEKFKVKISL</sequence>
<dbReference type="Proteomes" id="UP001153331">
    <property type="component" value="Unassembled WGS sequence"/>
</dbReference>